<gene>
    <name evidence="2" type="ORF">K443DRAFT_130173</name>
</gene>
<evidence type="ECO:0000259" key="1">
    <source>
        <dbReference type="Pfam" id="PF12937"/>
    </source>
</evidence>
<dbReference type="EMBL" id="KN838556">
    <property type="protein sequence ID" value="KIK05913.1"/>
    <property type="molecule type" value="Genomic_DNA"/>
</dbReference>
<accession>A0A0C9YCJ8</accession>
<dbReference type="SUPFAM" id="SSF81383">
    <property type="entry name" value="F-box domain"/>
    <property type="match status" value="1"/>
</dbReference>
<dbReference type="AlphaFoldDB" id="A0A0C9YCJ8"/>
<dbReference type="CDD" id="cd09917">
    <property type="entry name" value="F-box_SF"/>
    <property type="match status" value="1"/>
</dbReference>
<dbReference type="STRING" id="1095629.A0A0C9YCJ8"/>
<protein>
    <recommendedName>
        <fullName evidence="1">F-box domain-containing protein</fullName>
    </recommendedName>
</protein>
<dbReference type="InterPro" id="IPR036047">
    <property type="entry name" value="F-box-like_dom_sf"/>
</dbReference>
<keyword evidence="3" id="KW-1185">Reference proteome</keyword>
<dbReference type="Pfam" id="PF12937">
    <property type="entry name" value="F-box-like"/>
    <property type="match status" value="1"/>
</dbReference>
<evidence type="ECO:0000313" key="2">
    <source>
        <dbReference type="EMBL" id="KIK05913.1"/>
    </source>
</evidence>
<dbReference type="OrthoDB" id="3155440at2759"/>
<dbReference type="InterPro" id="IPR001810">
    <property type="entry name" value="F-box_dom"/>
</dbReference>
<dbReference type="Gene3D" id="1.20.1280.50">
    <property type="match status" value="1"/>
</dbReference>
<organism evidence="2 3">
    <name type="scientific">Laccaria amethystina LaAM-08-1</name>
    <dbReference type="NCBI Taxonomy" id="1095629"/>
    <lineage>
        <taxon>Eukaryota</taxon>
        <taxon>Fungi</taxon>
        <taxon>Dikarya</taxon>
        <taxon>Basidiomycota</taxon>
        <taxon>Agaricomycotina</taxon>
        <taxon>Agaricomycetes</taxon>
        <taxon>Agaricomycetidae</taxon>
        <taxon>Agaricales</taxon>
        <taxon>Agaricineae</taxon>
        <taxon>Hydnangiaceae</taxon>
        <taxon>Laccaria</taxon>
    </lineage>
</organism>
<feature type="domain" description="F-box" evidence="1">
    <location>
        <begin position="4"/>
        <end position="71"/>
    </location>
</feature>
<dbReference type="HOGENOM" id="CLU_788844_0_0_1"/>
<proteinExistence type="predicted"/>
<name>A0A0C9YCJ8_9AGAR</name>
<dbReference type="Proteomes" id="UP000054477">
    <property type="component" value="Unassembled WGS sequence"/>
</dbReference>
<reference evidence="3" key="2">
    <citation type="submission" date="2015-01" db="EMBL/GenBank/DDBJ databases">
        <title>Evolutionary Origins and Diversification of the Mycorrhizal Mutualists.</title>
        <authorList>
            <consortium name="DOE Joint Genome Institute"/>
            <consortium name="Mycorrhizal Genomics Consortium"/>
            <person name="Kohler A."/>
            <person name="Kuo A."/>
            <person name="Nagy L.G."/>
            <person name="Floudas D."/>
            <person name="Copeland A."/>
            <person name="Barry K.W."/>
            <person name="Cichocki N."/>
            <person name="Veneault-Fourrey C."/>
            <person name="LaButti K."/>
            <person name="Lindquist E.A."/>
            <person name="Lipzen A."/>
            <person name="Lundell T."/>
            <person name="Morin E."/>
            <person name="Murat C."/>
            <person name="Riley R."/>
            <person name="Ohm R."/>
            <person name="Sun H."/>
            <person name="Tunlid A."/>
            <person name="Henrissat B."/>
            <person name="Grigoriev I.V."/>
            <person name="Hibbett D.S."/>
            <person name="Martin F."/>
        </authorList>
    </citation>
    <scope>NUCLEOTIDE SEQUENCE [LARGE SCALE GENOMIC DNA]</scope>
    <source>
        <strain evidence="3">LaAM-08-1</strain>
    </source>
</reference>
<evidence type="ECO:0000313" key="3">
    <source>
        <dbReference type="Proteomes" id="UP000054477"/>
    </source>
</evidence>
<reference evidence="2 3" key="1">
    <citation type="submission" date="2014-04" db="EMBL/GenBank/DDBJ databases">
        <authorList>
            <consortium name="DOE Joint Genome Institute"/>
            <person name="Kuo A."/>
            <person name="Kohler A."/>
            <person name="Nagy L.G."/>
            <person name="Floudas D."/>
            <person name="Copeland A."/>
            <person name="Barry K.W."/>
            <person name="Cichocki N."/>
            <person name="Veneault-Fourrey C."/>
            <person name="LaButti K."/>
            <person name="Lindquist E.A."/>
            <person name="Lipzen A."/>
            <person name="Lundell T."/>
            <person name="Morin E."/>
            <person name="Murat C."/>
            <person name="Sun H."/>
            <person name="Tunlid A."/>
            <person name="Henrissat B."/>
            <person name="Grigoriev I.V."/>
            <person name="Hibbett D.S."/>
            <person name="Martin F."/>
            <person name="Nordberg H.P."/>
            <person name="Cantor M.N."/>
            <person name="Hua S.X."/>
        </authorList>
    </citation>
    <scope>NUCLEOTIDE SEQUENCE [LARGE SCALE GENOMIC DNA]</scope>
    <source>
        <strain evidence="2 3">LaAM-08-1</strain>
    </source>
</reference>
<sequence>MSTIHSLPNELLEKIFEAGAYLPPSFARDYPRQRRFSNIPNQPPFVASLSQVCRRWRDISHRLPNLWGFLHLSRAVETHRRLKDDLDQSLNWVPDHIKRSRDSPLHITLDCTRFTDLYPVLRLIQPHSERWQSLRILVSHVGNLPSVLARFTRVSTPRLESLTIVADIYRKGIISPVPLPGFLVGPTPALTMIRLEGVYLAWNERPLSGLTSLELCFATRWPPADKLQAFFDASPCLERLVIYDDIEALLKNIDLRPFMATIELCHLKHLAIEAYRVPESADADVASFMKLFSFPRLETLLLKGLRISELAAVARIFKLLIYPGNFVPRENGDFVAEGLPTSHFAPLLTKLSVARLQQG</sequence>